<name>A0A8S2V915_9BILA</name>
<sequence length="52" mass="5431">TFGSSHLIWGPSSVCSIRASEASCMMQILGRGFRGGGHGARTTLIGRGGRRP</sequence>
<gene>
    <name evidence="1" type="ORF">BYL167_LOCUS30965</name>
</gene>
<feature type="non-terminal residue" evidence="1">
    <location>
        <position position="1"/>
    </location>
</feature>
<dbReference type="EMBL" id="CAJOBH010052623">
    <property type="protein sequence ID" value="CAF4386547.1"/>
    <property type="molecule type" value="Genomic_DNA"/>
</dbReference>
<accession>A0A8S2V915</accession>
<evidence type="ECO:0000313" key="1">
    <source>
        <dbReference type="EMBL" id="CAF4386547.1"/>
    </source>
</evidence>
<protein>
    <submittedName>
        <fullName evidence="1">Uncharacterized protein</fullName>
    </submittedName>
</protein>
<organism evidence="1 2">
    <name type="scientific">Rotaria magnacalcarata</name>
    <dbReference type="NCBI Taxonomy" id="392030"/>
    <lineage>
        <taxon>Eukaryota</taxon>
        <taxon>Metazoa</taxon>
        <taxon>Spiralia</taxon>
        <taxon>Gnathifera</taxon>
        <taxon>Rotifera</taxon>
        <taxon>Eurotatoria</taxon>
        <taxon>Bdelloidea</taxon>
        <taxon>Philodinida</taxon>
        <taxon>Philodinidae</taxon>
        <taxon>Rotaria</taxon>
    </lineage>
</organism>
<reference evidence="1" key="1">
    <citation type="submission" date="2021-02" db="EMBL/GenBank/DDBJ databases">
        <authorList>
            <person name="Nowell W R."/>
        </authorList>
    </citation>
    <scope>NUCLEOTIDE SEQUENCE</scope>
</reference>
<evidence type="ECO:0000313" key="2">
    <source>
        <dbReference type="Proteomes" id="UP000681967"/>
    </source>
</evidence>
<comment type="caution">
    <text evidence="1">The sequence shown here is derived from an EMBL/GenBank/DDBJ whole genome shotgun (WGS) entry which is preliminary data.</text>
</comment>
<dbReference type="AlphaFoldDB" id="A0A8S2V915"/>
<proteinExistence type="predicted"/>
<dbReference type="Proteomes" id="UP000681967">
    <property type="component" value="Unassembled WGS sequence"/>
</dbReference>